<feature type="compositionally biased region" description="Low complexity" evidence="1">
    <location>
        <begin position="59"/>
        <end position="68"/>
    </location>
</feature>
<keyword evidence="2" id="KW-0472">Membrane</keyword>
<dbReference type="AlphaFoldDB" id="A0AAE8SSQ6"/>
<proteinExistence type="predicted"/>
<accession>A0AAE8SSQ6</accession>
<organism evidence="3 4">
    <name type="scientific">Cephalotrichum gorgonifer</name>
    <dbReference type="NCBI Taxonomy" id="2041049"/>
    <lineage>
        <taxon>Eukaryota</taxon>
        <taxon>Fungi</taxon>
        <taxon>Dikarya</taxon>
        <taxon>Ascomycota</taxon>
        <taxon>Pezizomycotina</taxon>
        <taxon>Sordariomycetes</taxon>
        <taxon>Hypocreomycetidae</taxon>
        <taxon>Microascales</taxon>
        <taxon>Microascaceae</taxon>
        <taxon>Cephalotrichum</taxon>
    </lineage>
</organism>
<keyword evidence="2" id="KW-0812">Transmembrane</keyword>
<evidence type="ECO:0000256" key="2">
    <source>
        <dbReference type="SAM" id="Phobius"/>
    </source>
</evidence>
<name>A0AAE8SSQ6_9PEZI</name>
<feature type="transmembrane region" description="Helical" evidence="2">
    <location>
        <begin position="209"/>
        <end position="232"/>
    </location>
</feature>
<reference evidence="3" key="1">
    <citation type="submission" date="2018-03" db="EMBL/GenBank/DDBJ databases">
        <authorList>
            <person name="Guldener U."/>
        </authorList>
    </citation>
    <scope>NUCLEOTIDE SEQUENCE</scope>
</reference>
<dbReference type="EMBL" id="ONZQ02000003">
    <property type="protein sequence ID" value="SPN99649.1"/>
    <property type="molecule type" value="Genomic_DNA"/>
</dbReference>
<evidence type="ECO:0000313" key="3">
    <source>
        <dbReference type="EMBL" id="SPN99649.1"/>
    </source>
</evidence>
<keyword evidence="2" id="KW-1133">Transmembrane helix</keyword>
<protein>
    <submittedName>
        <fullName evidence="3">Uncharacterized protein</fullName>
    </submittedName>
</protein>
<keyword evidence="4" id="KW-1185">Reference proteome</keyword>
<dbReference type="Proteomes" id="UP001187682">
    <property type="component" value="Unassembled WGS sequence"/>
</dbReference>
<sequence length="302" mass="32230">MLSTISLFIPSTVHSNLTRRLNPLLPPPPLQPSGTPGADRRGEFFPGSDPEWAERRPNSSSSSSSTSSATHSLPPGTPGLTPGGRRVRGEKRGWWSLSGGSGTPAESAYDERTAMIQDLRAGLLCEARMRDNEKGGYEYSSSIDWNSVRRGLTKISLAAEESTLPPSSRNPTFERAEYISGLSHLLASLPHDLSPGELSTLQQSSSVPAGLSTVLALLFLSAILLPHLLALARAAMRAERRFNISSNALEAAREAGRRLGGVPGKGVLFLSGLDWVYGSVVGGAVEGFEEGVEMLKARNRPS</sequence>
<comment type="caution">
    <text evidence="3">The sequence shown here is derived from an EMBL/GenBank/DDBJ whole genome shotgun (WGS) entry which is preliminary data.</text>
</comment>
<evidence type="ECO:0000313" key="4">
    <source>
        <dbReference type="Proteomes" id="UP001187682"/>
    </source>
</evidence>
<gene>
    <name evidence="3" type="ORF">DNG_02501</name>
</gene>
<feature type="region of interest" description="Disordered" evidence="1">
    <location>
        <begin position="20"/>
        <end position="106"/>
    </location>
</feature>
<evidence type="ECO:0000256" key="1">
    <source>
        <dbReference type="SAM" id="MobiDB-lite"/>
    </source>
</evidence>